<dbReference type="EMBL" id="DWYG01000124">
    <property type="protein sequence ID" value="HJB42307.1"/>
    <property type="molecule type" value="Genomic_DNA"/>
</dbReference>
<evidence type="ECO:0000256" key="2">
    <source>
        <dbReference type="ARBA" id="ARBA00022676"/>
    </source>
</evidence>
<dbReference type="Gene3D" id="3.40.50.11660">
    <property type="entry name" value="Glycosyl transferase family 10, C-terminal domain"/>
    <property type="match status" value="1"/>
</dbReference>
<dbReference type="Pfam" id="PF18025">
    <property type="entry name" value="FucT_N"/>
    <property type="match status" value="1"/>
</dbReference>
<keyword evidence="3" id="KW-0808">Transferase</keyword>
<dbReference type="InterPro" id="IPR041058">
    <property type="entry name" value="FucT_N"/>
</dbReference>
<comment type="similarity">
    <text evidence="1">Belongs to the glycosyltransferase 10 family.</text>
</comment>
<gene>
    <name evidence="6" type="ORF">H9945_07400</name>
</gene>
<organism evidence="6 7">
    <name type="scientific">Candidatus Gemmiger avicola</name>
    <dbReference type="NCBI Taxonomy" id="2838605"/>
    <lineage>
        <taxon>Bacteria</taxon>
        <taxon>Bacillati</taxon>
        <taxon>Bacillota</taxon>
        <taxon>Clostridia</taxon>
        <taxon>Eubacteriales</taxon>
        <taxon>Gemmiger</taxon>
    </lineage>
</organism>
<evidence type="ECO:0000256" key="3">
    <source>
        <dbReference type="ARBA" id="ARBA00022679"/>
    </source>
</evidence>
<accession>A0A9D2M6T8</accession>
<sequence>MPRVRLALCDLAADWDPQDNYFTRALRRGGYEIDFCQSPDDAPDFVIAGTFGHTALDYACCRIQYSGEDSWPDLNLYDYALGFPLLSYEGRYMRLPLYAMRDTWAPALEKHRADPAEVFARPGFCGCVVSNDFSPERNAMMDALESRGLLGSGGGFRNNVGGPVADKTAFQRGYKFALAYENSRDPGYCTEKIADAFAAGCVPVYWGDPGIKDEFNPSAFICADDFADEAALVDFLVELSKDEARFSAYCQAPILAPGSRAAQYADDAACFAFLDAIFRRGPHLRRNRSCWGTIYENDLRYYHRLAAQDAQPRTLRRRLADFLR</sequence>
<feature type="domain" description="Fucosyltransferase C-terminal" evidence="4">
    <location>
        <begin position="165"/>
        <end position="250"/>
    </location>
</feature>
<evidence type="ECO:0000259" key="5">
    <source>
        <dbReference type="Pfam" id="PF18025"/>
    </source>
</evidence>
<dbReference type="PANTHER" id="PTHR11929">
    <property type="entry name" value="ALPHA- 1,3 -FUCOSYLTRANSFERASE"/>
    <property type="match status" value="1"/>
</dbReference>
<keyword evidence="2" id="KW-0328">Glycosyltransferase</keyword>
<name>A0A9D2M6T8_9FIRM</name>
<dbReference type="Proteomes" id="UP000886803">
    <property type="component" value="Unassembled WGS sequence"/>
</dbReference>
<feature type="domain" description="Alpha-(1,3)-fucosyltransferase FucT N-terminal" evidence="5">
    <location>
        <begin position="8"/>
        <end position="100"/>
    </location>
</feature>
<evidence type="ECO:0000259" key="4">
    <source>
        <dbReference type="Pfam" id="PF00852"/>
    </source>
</evidence>
<reference evidence="6" key="1">
    <citation type="journal article" date="2021" name="PeerJ">
        <title>Extensive microbial diversity within the chicken gut microbiome revealed by metagenomics and culture.</title>
        <authorList>
            <person name="Gilroy R."/>
            <person name="Ravi A."/>
            <person name="Getino M."/>
            <person name="Pursley I."/>
            <person name="Horton D.L."/>
            <person name="Alikhan N.F."/>
            <person name="Baker D."/>
            <person name="Gharbi K."/>
            <person name="Hall N."/>
            <person name="Watson M."/>
            <person name="Adriaenssens E.M."/>
            <person name="Foster-Nyarko E."/>
            <person name="Jarju S."/>
            <person name="Secka A."/>
            <person name="Antonio M."/>
            <person name="Oren A."/>
            <person name="Chaudhuri R.R."/>
            <person name="La Ragione R."/>
            <person name="Hildebrand F."/>
            <person name="Pallen M.J."/>
        </authorList>
    </citation>
    <scope>NUCLEOTIDE SEQUENCE</scope>
    <source>
        <strain evidence="6">ChiBcec8-13705</strain>
    </source>
</reference>
<comment type="caution">
    <text evidence="6">The sequence shown here is derived from an EMBL/GenBank/DDBJ whole genome shotgun (WGS) entry which is preliminary data.</text>
</comment>
<dbReference type="AlphaFoldDB" id="A0A9D2M6T8"/>
<evidence type="ECO:0000256" key="1">
    <source>
        <dbReference type="ARBA" id="ARBA00008919"/>
    </source>
</evidence>
<dbReference type="Pfam" id="PF00852">
    <property type="entry name" value="Glyco_transf_10"/>
    <property type="match status" value="1"/>
</dbReference>
<dbReference type="InterPro" id="IPR055270">
    <property type="entry name" value="Glyco_tran_10_C"/>
</dbReference>
<dbReference type="GO" id="GO:0046920">
    <property type="term" value="F:alpha-(1-&gt;3)-fucosyltransferase activity"/>
    <property type="evidence" value="ECO:0007669"/>
    <property type="project" value="TreeGrafter"/>
</dbReference>
<protein>
    <recommendedName>
        <fullName evidence="8">Alpha-(1,3)-fucosyltransferase FucT N-terminal domain-containing protein</fullName>
    </recommendedName>
</protein>
<evidence type="ECO:0000313" key="6">
    <source>
        <dbReference type="EMBL" id="HJB42307.1"/>
    </source>
</evidence>
<evidence type="ECO:0008006" key="8">
    <source>
        <dbReference type="Google" id="ProtNLM"/>
    </source>
</evidence>
<dbReference type="PANTHER" id="PTHR11929:SF194">
    <property type="entry name" value="ALPHA-(1,3)-FUCOSYLTRANSFERASE 10"/>
    <property type="match status" value="1"/>
</dbReference>
<dbReference type="SUPFAM" id="SSF53756">
    <property type="entry name" value="UDP-Glycosyltransferase/glycogen phosphorylase"/>
    <property type="match status" value="1"/>
</dbReference>
<dbReference type="InterPro" id="IPR001503">
    <property type="entry name" value="Glyco_trans_10"/>
</dbReference>
<reference evidence="6" key="2">
    <citation type="submission" date="2021-04" db="EMBL/GenBank/DDBJ databases">
        <authorList>
            <person name="Gilroy R."/>
        </authorList>
    </citation>
    <scope>NUCLEOTIDE SEQUENCE</scope>
    <source>
        <strain evidence="6">ChiBcec8-13705</strain>
    </source>
</reference>
<proteinExistence type="inferred from homology"/>
<evidence type="ECO:0000313" key="7">
    <source>
        <dbReference type="Proteomes" id="UP000886803"/>
    </source>
</evidence>
<dbReference type="GO" id="GO:0016020">
    <property type="term" value="C:membrane"/>
    <property type="evidence" value="ECO:0007669"/>
    <property type="project" value="InterPro"/>
</dbReference>
<dbReference type="InterPro" id="IPR038577">
    <property type="entry name" value="GT10-like_C_sf"/>
</dbReference>